<dbReference type="OrthoDB" id="6512834at2759"/>
<proteinExistence type="predicted"/>
<organism evidence="2 3">
    <name type="scientific">Menidia menidia</name>
    <name type="common">Atlantic silverside</name>
    <dbReference type="NCBI Taxonomy" id="238744"/>
    <lineage>
        <taxon>Eukaryota</taxon>
        <taxon>Metazoa</taxon>
        <taxon>Chordata</taxon>
        <taxon>Craniata</taxon>
        <taxon>Vertebrata</taxon>
        <taxon>Euteleostomi</taxon>
        <taxon>Actinopterygii</taxon>
        <taxon>Neopterygii</taxon>
        <taxon>Teleostei</taxon>
        <taxon>Neoteleostei</taxon>
        <taxon>Acanthomorphata</taxon>
        <taxon>Ovalentaria</taxon>
        <taxon>Atherinomorphae</taxon>
        <taxon>Atheriniformes</taxon>
        <taxon>Atherinopsidae</taxon>
        <taxon>Menidiinae</taxon>
        <taxon>Menidia</taxon>
    </lineage>
</organism>
<sequence>MQLGLLIGCEGGKGDAIPHDVFDMAVVVEETIVFHIVKDVAHCFAMLMGVIYSVNLKYPEAMKYSFEFIQKVVMKIKAEQALAQVHGLRNRIHSKEDDEENPSQAPTECPPNPFSKFRMSSPFSR</sequence>
<keyword evidence="3" id="KW-1185">Reference proteome</keyword>
<dbReference type="Proteomes" id="UP000677803">
    <property type="component" value="Unassembled WGS sequence"/>
</dbReference>
<comment type="caution">
    <text evidence="2">The sequence shown here is derived from an EMBL/GenBank/DDBJ whole genome shotgun (WGS) entry which is preliminary data.</text>
</comment>
<feature type="region of interest" description="Disordered" evidence="1">
    <location>
        <begin position="92"/>
        <end position="125"/>
    </location>
</feature>
<evidence type="ECO:0000313" key="2">
    <source>
        <dbReference type="EMBL" id="CAG6018069.1"/>
    </source>
</evidence>
<evidence type="ECO:0000313" key="3">
    <source>
        <dbReference type="Proteomes" id="UP000677803"/>
    </source>
</evidence>
<reference evidence="2" key="1">
    <citation type="submission" date="2021-05" db="EMBL/GenBank/DDBJ databases">
        <authorList>
            <person name="Tigano A."/>
        </authorList>
    </citation>
    <scope>NUCLEOTIDE SEQUENCE</scope>
</reference>
<dbReference type="AlphaFoldDB" id="A0A8S4BWI3"/>
<dbReference type="EMBL" id="CAJRST010039999">
    <property type="protein sequence ID" value="CAG6018069.1"/>
    <property type="molecule type" value="Genomic_DNA"/>
</dbReference>
<gene>
    <name evidence="2" type="ORF">MMEN_LOCUS20969</name>
</gene>
<protein>
    <submittedName>
        <fullName evidence="2">(Atlantic silverside) hypothetical protein</fullName>
    </submittedName>
</protein>
<evidence type="ECO:0000256" key="1">
    <source>
        <dbReference type="SAM" id="MobiDB-lite"/>
    </source>
</evidence>
<name>A0A8S4BWI3_9TELE</name>
<accession>A0A8S4BWI3</accession>